<sequence length="397" mass="44019">MENTALKSLLHSYQYDLPMTGDDIKQLRQLLMDPENAAQVDTWLMEQFMATHKEYISEDADTTALFNELRPRLGLAPVAAVNKKSRVFRLPGWTRAAAAILVIMTLSFLWRKLSHTPVKSPITAAPSEVLPPTEGAILTLGDGSTIALDHLRDSTIKDRDGNTLHAEKGQLVYNAGNARPETTLFNTLTTPRGRLYHLILEDGSAVWLNTASSLRYPSRFGSASREVTLSGEAYFEIAPDAHKPFRVVLDKHISVQVLGTRFNIKAYGEEAGIQTTLLDGAVNVTSGQQQLRLAPGQQAQVNTTNGAIHFVPGADTEHAMAWKNGIFRFEKASMHSVMQELSRWYDVNIIYEKGAPLHKTFSGELQRDLNLSQVLKGLSTMGIHYRIENNSTVVILP</sequence>
<dbReference type="Pfam" id="PF04773">
    <property type="entry name" value="FecR"/>
    <property type="match status" value="1"/>
</dbReference>
<accession>A0A848GKF0</accession>
<dbReference type="AlphaFoldDB" id="A0A848GKF0"/>
<dbReference type="InterPro" id="IPR012373">
    <property type="entry name" value="Ferrdict_sens_TM"/>
</dbReference>
<dbReference type="RefSeq" id="WP_169224918.1">
    <property type="nucleotide sequence ID" value="NZ_JABBGC010000001.1"/>
</dbReference>
<dbReference type="EMBL" id="JABBGC010000001">
    <property type="protein sequence ID" value="NML37879.1"/>
    <property type="molecule type" value="Genomic_DNA"/>
</dbReference>
<evidence type="ECO:0000313" key="3">
    <source>
        <dbReference type="EMBL" id="NML37879.1"/>
    </source>
</evidence>
<dbReference type="InterPro" id="IPR032508">
    <property type="entry name" value="FecR_C"/>
</dbReference>
<organism evidence="3 4">
    <name type="scientific">Chitinophaga fulva</name>
    <dbReference type="NCBI Taxonomy" id="2728842"/>
    <lineage>
        <taxon>Bacteria</taxon>
        <taxon>Pseudomonadati</taxon>
        <taxon>Bacteroidota</taxon>
        <taxon>Chitinophagia</taxon>
        <taxon>Chitinophagales</taxon>
        <taxon>Chitinophagaceae</taxon>
        <taxon>Chitinophaga</taxon>
    </lineage>
</organism>
<gene>
    <name evidence="3" type="ORF">HHL17_11800</name>
</gene>
<reference evidence="3 4" key="1">
    <citation type="submission" date="2020-04" db="EMBL/GenBank/DDBJ databases">
        <title>Chitinophaga sp. G-6-1-13 sp. nov., isolated from soil.</title>
        <authorList>
            <person name="Dahal R.H."/>
            <person name="Chaudhary D.K."/>
        </authorList>
    </citation>
    <scope>NUCLEOTIDE SEQUENCE [LARGE SCALE GENOMIC DNA]</scope>
    <source>
        <strain evidence="3 4">G-6-1-13</strain>
    </source>
</reference>
<dbReference type="InterPro" id="IPR006860">
    <property type="entry name" value="FecR"/>
</dbReference>
<dbReference type="Proteomes" id="UP000583266">
    <property type="component" value="Unassembled WGS sequence"/>
</dbReference>
<keyword evidence="4" id="KW-1185">Reference proteome</keyword>
<evidence type="ECO:0000259" key="2">
    <source>
        <dbReference type="Pfam" id="PF16344"/>
    </source>
</evidence>
<evidence type="ECO:0000313" key="4">
    <source>
        <dbReference type="Proteomes" id="UP000583266"/>
    </source>
</evidence>
<dbReference type="Gene3D" id="3.55.50.30">
    <property type="match status" value="1"/>
</dbReference>
<dbReference type="GO" id="GO:0016989">
    <property type="term" value="F:sigma factor antagonist activity"/>
    <property type="evidence" value="ECO:0007669"/>
    <property type="project" value="TreeGrafter"/>
</dbReference>
<comment type="caution">
    <text evidence="3">The sequence shown here is derived from an EMBL/GenBank/DDBJ whole genome shotgun (WGS) entry which is preliminary data.</text>
</comment>
<dbReference type="PANTHER" id="PTHR30273:SF2">
    <property type="entry name" value="PROTEIN FECR"/>
    <property type="match status" value="1"/>
</dbReference>
<proteinExistence type="predicted"/>
<feature type="domain" description="Protein FecR C-terminal" evidence="2">
    <location>
        <begin position="327"/>
        <end position="393"/>
    </location>
</feature>
<feature type="domain" description="FecR protein" evidence="1">
    <location>
        <begin position="187"/>
        <end position="283"/>
    </location>
</feature>
<evidence type="ECO:0000259" key="1">
    <source>
        <dbReference type="Pfam" id="PF04773"/>
    </source>
</evidence>
<dbReference type="PANTHER" id="PTHR30273">
    <property type="entry name" value="PERIPLASMIC SIGNAL SENSOR AND SIGMA FACTOR ACTIVATOR FECR-RELATED"/>
    <property type="match status" value="1"/>
</dbReference>
<dbReference type="Gene3D" id="2.60.120.1440">
    <property type="match status" value="1"/>
</dbReference>
<name>A0A848GKF0_9BACT</name>
<protein>
    <submittedName>
        <fullName evidence="3">FecR family protein</fullName>
    </submittedName>
</protein>
<dbReference type="Pfam" id="PF16344">
    <property type="entry name" value="FecR_C"/>
    <property type="match status" value="1"/>
</dbReference>